<evidence type="ECO:0000313" key="1">
    <source>
        <dbReference type="EMBL" id="CDW43356.1"/>
    </source>
</evidence>
<dbReference type="AlphaFoldDB" id="A0A0K2V060"/>
<sequence length="66" mass="7565">TKILTFLTSGTISFLLLLTTRGSMQLLEFTESDALILVLVVGDILRFESIDLVEERRRPRTHIPMF</sequence>
<accession>A0A0K2V060</accession>
<protein>
    <submittedName>
        <fullName evidence="1">Uncharacterized protein</fullName>
    </submittedName>
</protein>
<feature type="non-terminal residue" evidence="1">
    <location>
        <position position="1"/>
    </location>
</feature>
<reference evidence="1" key="1">
    <citation type="submission" date="2014-05" db="EMBL/GenBank/DDBJ databases">
        <authorList>
            <person name="Chronopoulou M."/>
        </authorList>
    </citation>
    <scope>NUCLEOTIDE SEQUENCE</scope>
    <source>
        <tissue evidence="1">Whole organism</tissue>
    </source>
</reference>
<dbReference type="EMBL" id="HACA01025995">
    <property type="protein sequence ID" value="CDW43356.1"/>
    <property type="molecule type" value="Transcribed_RNA"/>
</dbReference>
<proteinExistence type="predicted"/>
<organism evidence="1">
    <name type="scientific">Lepeophtheirus salmonis</name>
    <name type="common">Salmon louse</name>
    <name type="synonym">Caligus salmonis</name>
    <dbReference type="NCBI Taxonomy" id="72036"/>
    <lineage>
        <taxon>Eukaryota</taxon>
        <taxon>Metazoa</taxon>
        <taxon>Ecdysozoa</taxon>
        <taxon>Arthropoda</taxon>
        <taxon>Crustacea</taxon>
        <taxon>Multicrustacea</taxon>
        <taxon>Hexanauplia</taxon>
        <taxon>Copepoda</taxon>
        <taxon>Siphonostomatoida</taxon>
        <taxon>Caligidae</taxon>
        <taxon>Lepeophtheirus</taxon>
    </lineage>
</organism>
<name>A0A0K2V060_LEPSM</name>